<dbReference type="AlphaFoldDB" id="A0A6L7G6D0"/>
<gene>
    <name evidence="1" type="ORF">GR170_10325</name>
</gene>
<comment type="caution">
    <text evidence="1">The sequence shown here is derived from an EMBL/GenBank/DDBJ whole genome shotgun (WGS) entry which is preliminary data.</text>
</comment>
<evidence type="ECO:0000313" key="2">
    <source>
        <dbReference type="Proteomes" id="UP000477911"/>
    </source>
</evidence>
<name>A0A6L7G6D0_9RHOB</name>
<dbReference type="Proteomes" id="UP000477911">
    <property type="component" value="Unassembled WGS sequence"/>
</dbReference>
<protein>
    <submittedName>
        <fullName evidence="1">Pyridoxamine 5-phosphate oxidase</fullName>
    </submittedName>
</protein>
<organism evidence="1 2">
    <name type="scientific">Pseudooceanicola albus</name>
    <dbReference type="NCBI Taxonomy" id="2692189"/>
    <lineage>
        <taxon>Bacteria</taxon>
        <taxon>Pseudomonadati</taxon>
        <taxon>Pseudomonadota</taxon>
        <taxon>Alphaproteobacteria</taxon>
        <taxon>Rhodobacterales</taxon>
        <taxon>Paracoccaceae</taxon>
        <taxon>Pseudooceanicola</taxon>
    </lineage>
</organism>
<dbReference type="InterPro" id="IPR012349">
    <property type="entry name" value="Split_barrel_FMN-bd"/>
</dbReference>
<accession>A0A6L7G6D0</accession>
<dbReference type="RefSeq" id="WP_160894350.1">
    <property type="nucleotide sequence ID" value="NZ_WUMU01000010.1"/>
</dbReference>
<sequence length="159" mass="17158">MNDPFRPADDAARTLSRELLAKARHGALAVLRDGAPFVTRIALTTDPRGLPLTLVSRLAVHTAPLLEATEVSLLLGEPGARGDPLTHPRLTLQARPDPVLREDPGFDALAAHYVARRPKAKLYIGFGDFLLVRLRPLSGMLNGGFGKAYRLTPQDLGPA</sequence>
<dbReference type="Gene3D" id="2.30.110.10">
    <property type="entry name" value="Electron Transport, Fmn-binding Protein, Chain A"/>
    <property type="match status" value="1"/>
</dbReference>
<reference evidence="1 2" key="1">
    <citation type="submission" date="2019-12" db="EMBL/GenBank/DDBJ databases">
        <authorList>
            <person name="Li M."/>
        </authorList>
    </citation>
    <scope>NUCLEOTIDE SEQUENCE [LARGE SCALE GENOMIC DNA]</scope>
    <source>
        <strain evidence="1 2">GBMRC 2024</strain>
    </source>
</reference>
<evidence type="ECO:0000313" key="1">
    <source>
        <dbReference type="EMBL" id="MXN18233.1"/>
    </source>
</evidence>
<proteinExistence type="predicted"/>
<dbReference type="EMBL" id="WUMU01000010">
    <property type="protein sequence ID" value="MXN18233.1"/>
    <property type="molecule type" value="Genomic_DNA"/>
</dbReference>
<keyword evidence="2" id="KW-1185">Reference proteome</keyword>
<dbReference type="SUPFAM" id="SSF50475">
    <property type="entry name" value="FMN-binding split barrel"/>
    <property type="match status" value="1"/>
</dbReference>